<feature type="compositionally biased region" description="Acidic residues" evidence="1">
    <location>
        <begin position="62"/>
        <end position="76"/>
    </location>
</feature>
<dbReference type="VEuPathDB" id="ToxoDB:BESB_031120"/>
<organism evidence="2 3">
    <name type="scientific">Besnoitia besnoiti</name>
    <name type="common">Apicomplexan protozoan</name>
    <dbReference type="NCBI Taxonomy" id="94643"/>
    <lineage>
        <taxon>Eukaryota</taxon>
        <taxon>Sar</taxon>
        <taxon>Alveolata</taxon>
        <taxon>Apicomplexa</taxon>
        <taxon>Conoidasida</taxon>
        <taxon>Coccidia</taxon>
        <taxon>Eucoccidiorida</taxon>
        <taxon>Eimeriorina</taxon>
        <taxon>Sarcocystidae</taxon>
        <taxon>Besnoitia</taxon>
    </lineage>
</organism>
<reference evidence="2 3" key="1">
    <citation type="submission" date="2017-09" db="EMBL/GenBank/DDBJ databases">
        <title>Genome sequencing of Besnoitia besnoiti strain Bb-Ger1.</title>
        <authorList>
            <person name="Schares G."/>
            <person name="Venepally P."/>
            <person name="Lorenzi H.A."/>
        </authorList>
    </citation>
    <scope>NUCLEOTIDE SEQUENCE [LARGE SCALE GENOMIC DNA]</scope>
    <source>
        <strain evidence="2 3">Bb-Ger1</strain>
    </source>
</reference>
<dbReference type="RefSeq" id="XP_029215247.1">
    <property type="nucleotide sequence ID" value="XM_029361780.1"/>
</dbReference>
<comment type="caution">
    <text evidence="2">The sequence shown here is derived from an EMBL/GenBank/DDBJ whole genome shotgun (WGS) entry which is preliminary data.</text>
</comment>
<evidence type="ECO:0000313" key="2">
    <source>
        <dbReference type="EMBL" id="PFH31238.1"/>
    </source>
</evidence>
<feature type="compositionally biased region" description="Low complexity" evidence="1">
    <location>
        <begin position="77"/>
        <end position="102"/>
    </location>
</feature>
<dbReference type="OrthoDB" id="10351249at2759"/>
<feature type="region of interest" description="Disordered" evidence="1">
    <location>
        <begin position="183"/>
        <end position="246"/>
    </location>
</feature>
<sequence>MATDSLPAGRSPRVAAGLAKKRMRGAGENPTQRKAARGRQTVDEKGKRNARPFVRADLSLPDWDDDEVEAGAEAEAEALSASGSAAADASVGASVPADAASSRAEDAAAEDGAGALPSPPRNSYAEKKQKRQIQLLDVPSAGYEERSGRRQGDNKKKVFWKDPVNRRILRGVTAALDETPSKARRVEAEAAPRGQKRANGAARVSVKEERENTAQEMTDWMAAQMDLRRHKRPVVSRERLTRQKKR</sequence>
<gene>
    <name evidence="2" type="ORF">BESB_031120</name>
</gene>
<protein>
    <submittedName>
        <fullName evidence="2">Uncharacterized protein</fullName>
    </submittedName>
</protein>
<feature type="compositionally biased region" description="Basic and acidic residues" evidence="1">
    <location>
        <begin position="235"/>
        <end position="246"/>
    </location>
</feature>
<evidence type="ECO:0000313" key="3">
    <source>
        <dbReference type="Proteomes" id="UP000224006"/>
    </source>
</evidence>
<proteinExistence type="predicted"/>
<name>A0A2A9LXN0_BESBE</name>
<feature type="region of interest" description="Disordered" evidence="1">
    <location>
        <begin position="1"/>
        <end position="158"/>
    </location>
</feature>
<keyword evidence="3" id="KW-1185">Reference proteome</keyword>
<dbReference type="KEGG" id="bbes:BESB_031120"/>
<evidence type="ECO:0000256" key="1">
    <source>
        <dbReference type="SAM" id="MobiDB-lite"/>
    </source>
</evidence>
<dbReference type="EMBL" id="NWUJ01000016">
    <property type="protein sequence ID" value="PFH31238.1"/>
    <property type="molecule type" value="Genomic_DNA"/>
</dbReference>
<dbReference type="GeneID" id="40308164"/>
<accession>A0A2A9LXN0</accession>
<dbReference type="AlphaFoldDB" id="A0A2A9LXN0"/>
<dbReference type="Proteomes" id="UP000224006">
    <property type="component" value="Chromosome XIII"/>
</dbReference>
<feature type="compositionally biased region" description="Basic and acidic residues" evidence="1">
    <location>
        <begin position="143"/>
        <end position="158"/>
    </location>
</feature>